<dbReference type="Proteomes" id="UP000067738">
    <property type="component" value="Chromosome"/>
</dbReference>
<keyword evidence="8 10" id="KW-0472">Membrane</keyword>
<comment type="subunit">
    <text evidence="10">Forms an energy-coupling factor (ECF) transporter complex composed of an ATP-binding protein (A component, CbiO), a transmembrane protein (T component, CbiQ) and 2 possible substrate-capture proteins (S components, CbiM and CbiN) of unknown stoichimetry.</text>
</comment>
<comment type="similarity">
    <text evidence="10">Belongs to the CbiN family.</text>
</comment>
<organism evidence="11 12">
    <name type="scientific">Methanobrevibacter millerae</name>
    <dbReference type="NCBI Taxonomy" id="230361"/>
    <lineage>
        <taxon>Archaea</taxon>
        <taxon>Methanobacteriati</taxon>
        <taxon>Methanobacteriota</taxon>
        <taxon>Methanomada group</taxon>
        <taxon>Methanobacteria</taxon>
        <taxon>Methanobacteriales</taxon>
        <taxon>Methanobacteriaceae</taxon>
        <taxon>Methanobrevibacter</taxon>
    </lineage>
</organism>
<keyword evidence="9 10" id="KW-0170">Cobalt</keyword>
<dbReference type="NCBIfam" id="TIGR01165">
    <property type="entry name" value="cbiN"/>
    <property type="match status" value="1"/>
</dbReference>
<dbReference type="GO" id="GO:0015087">
    <property type="term" value="F:cobalt ion transmembrane transporter activity"/>
    <property type="evidence" value="ECO:0007669"/>
    <property type="project" value="UniProtKB-UniRule"/>
</dbReference>
<name>A0A0U2SJX4_9EURY</name>
<keyword evidence="1 10" id="KW-0171">Cobalt transport</keyword>
<evidence type="ECO:0000256" key="5">
    <source>
        <dbReference type="ARBA" id="ARBA00022692"/>
    </source>
</evidence>
<keyword evidence="12" id="KW-1185">Reference proteome</keyword>
<comment type="function">
    <text evidence="10">Part of the energy-coupling factor (ECF) transporter complex CbiMNOQ involved in cobalt import.</text>
</comment>
<dbReference type="UniPathway" id="UPA00148"/>
<dbReference type="Pfam" id="PF02553">
    <property type="entry name" value="CbiN"/>
    <property type="match status" value="1"/>
</dbReference>
<accession>A0A0U2SJX4</accession>
<evidence type="ECO:0000256" key="1">
    <source>
        <dbReference type="ARBA" id="ARBA00022426"/>
    </source>
</evidence>
<dbReference type="NCBIfam" id="NF002780">
    <property type="entry name" value="PRK02898.1"/>
    <property type="match status" value="1"/>
</dbReference>
<keyword evidence="3 10" id="KW-1003">Cell membrane</keyword>
<dbReference type="GO" id="GO:0009236">
    <property type="term" value="P:cobalamin biosynthetic process"/>
    <property type="evidence" value="ECO:0007669"/>
    <property type="project" value="UniProtKB-UniRule"/>
</dbReference>
<evidence type="ECO:0000313" key="11">
    <source>
        <dbReference type="EMBL" id="ALT69189.1"/>
    </source>
</evidence>
<evidence type="ECO:0000256" key="7">
    <source>
        <dbReference type="ARBA" id="ARBA00023065"/>
    </source>
</evidence>
<sequence>MNRNTLILLGVICIIIFIAPLIMYSGHGEDDGYFGGSDDAAGQAVEKTGFEPWYKSIWEPPSGEIESLIFALQAAIGAIIIGYFFGLWRGQSSKEEE</sequence>
<dbReference type="GeneID" id="26736356"/>
<keyword evidence="7 10" id="KW-0406">Ion transport</keyword>
<evidence type="ECO:0000256" key="6">
    <source>
        <dbReference type="ARBA" id="ARBA00022989"/>
    </source>
</evidence>
<evidence type="ECO:0000256" key="2">
    <source>
        <dbReference type="ARBA" id="ARBA00022448"/>
    </source>
</evidence>
<evidence type="ECO:0000256" key="3">
    <source>
        <dbReference type="ARBA" id="ARBA00022475"/>
    </source>
</evidence>
<proteinExistence type="inferred from homology"/>
<dbReference type="OrthoDB" id="187156at2157"/>
<keyword evidence="6 10" id="KW-1133">Transmembrane helix</keyword>
<dbReference type="AlphaFoldDB" id="A0A0U2SJX4"/>
<comment type="pathway">
    <text evidence="10">Cofactor biosynthesis; adenosylcobalamin biosynthesis.</text>
</comment>
<evidence type="ECO:0000256" key="4">
    <source>
        <dbReference type="ARBA" id="ARBA00022573"/>
    </source>
</evidence>
<dbReference type="PANTHER" id="PTHR38662">
    <property type="entry name" value="COBALT TRANSPORT PROTEIN CBIN"/>
    <property type="match status" value="1"/>
</dbReference>
<dbReference type="InterPro" id="IPR003705">
    <property type="entry name" value="CbiN"/>
</dbReference>
<dbReference type="RefSeq" id="WP_058739441.1">
    <property type="nucleotide sequence ID" value="NZ_CP011266.1"/>
</dbReference>
<dbReference type="PATRIC" id="fig|230361.4.peg.1452"/>
<feature type="transmembrane region" description="Helical" evidence="10">
    <location>
        <begin position="68"/>
        <end position="88"/>
    </location>
</feature>
<keyword evidence="2 10" id="KW-0813">Transport</keyword>
<dbReference type="PANTHER" id="PTHR38662:SF1">
    <property type="entry name" value="COBALT TRANSPORT PROTEIN CBIN"/>
    <property type="match status" value="1"/>
</dbReference>
<evidence type="ECO:0000256" key="10">
    <source>
        <dbReference type="HAMAP-Rule" id="MF_00330"/>
    </source>
</evidence>
<keyword evidence="4 10" id="KW-0169">Cobalamin biosynthesis</keyword>
<dbReference type="EMBL" id="CP011266">
    <property type="protein sequence ID" value="ALT69189.1"/>
    <property type="molecule type" value="Genomic_DNA"/>
</dbReference>
<evidence type="ECO:0000256" key="9">
    <source>
        <dbReference type="ARBA" id="ARBA00023285"/>
    </source>
</evidence>
<keyword evidence="5 10" id="KW-0812">Transmembrane</keyword>
<gene>
    <name evidence="11" type="primary">cbiN2</name>
    <name evidence="10" type="synonym">cbiN</name>
    <name evidence="11" type="ORF">sm9_1408</name>
</gene>
<dbReference type="KEGG" id="mmil:sm9_1408"/>
<dbReference type="HAMAP" id="MF_00330">
    <property type="entry name" value="CbiN"/>
    <property type="match status" value="1"/>
</dbReference>
<protein>
    <recommendedName>
        <fullName evidence="10">Cobalt transport protein CbiN</fullName>
    </recommendedName>
    <alternativeName>
        <fullName evidence="10">Energy-coupling factor transporter probable substrate-capture protein CbiN</fullName>
        <shortName evidence="10">ECF transporter S component CbiN</shortName>
    </alternativeName>
</protein>
<dbReference type="GO" id="GO:0005886">
    <property type="term" value="C:plasma membrane"/>
    <property type="evidence" value="ECO:0007669"/>
    <property type="project" value="UniProtKB-SubCell"/>
</dbReference>
<evidence type="ECO:0000256" key="8">
    <source>
        <dbReference type="ARBA" id="ARBA00023136"/>
    </source>
</evidence>
<feature type="transmembrane region" description="Helical" evidence="10">
    <location>
        <begin position="7"/>
        <end position="26"/>
    </location>
</feature>
<reference evidence="11 12" key="1">
    <citation type="submission" date="2015-04" db="EMBL/GenBank/DDBJ databases">
        <title>The complete genome sequence of the rumen methanogen Methanobrevibacter millerae SM9.</title>
        <authorList>
            <person name="Leahy S.C."/>
            <person name="Kelly W.J."/>
            <person name="Pacheco D.M."/>
            <person name="Li D."/>
            <person name="Altermann E."/>
            <person name="Attwood G.T."/>
        </authorList>
    </citation>
    <scope>NUCLEOTIDE SEQUENCE [LARGE SCALE GENOMIC DNA]</scope>
    <source>
        <strain evidence="11 12">SM9</strain>
    </source>
</reference>
<comment type="subcellular location">
    <subcellularLocation>
        <location evidence="10">Cell membrane</location>
        <topology evidence="10">Multi-pass membrane protein</topology>
    </subcellularLocation>
</comment>
<evidence type="ECO:0000313" key="12">
    <source>
        <dbReference type="Proteomes" id="UP000067738"/>
    </source>
</evidence>